<comment type="caution">
    <text evidence="1">The sequence shown here is derived from an EMBL/GenBank/DDBJ whole genome shotgun (WGS) entry which is preliminary data.</text>
</comment>
<organism evidence="1 2">
    <name type="scientific">Sphingomonas aerophila</name>
    <dbReference type="NCBI Taxonomy" id="1344948"/>
    <lineage>
        <taxon>Bacteria</taxon>
        <taxon>Pseudomonadati</taxon>
        <taxon>Pseudomonadota</taxon>
        <taxon>Alphaproteobacteria</taxon>
        <taxon>Sphingomonadales</taxon>
        <taxon>Sphingomonadaceae</taxon>
        <taxon>Sphingomonas</taxon>
    </lineage>
</organism>
<evidence type="ECO:0000313" key="2">
    <source>
        <dbReference type="Proteomes" id="UP000546200"/>
    </source>
</evidence>
<name>A0A7W9BBM7_9SPHN</name>
<gene>
    <name evidence="1" type="ORF">FHS94_001027</name>
</gene>
<dbReference type="EMBL" id="JACIJK010000003">
    <property type="protein sequence ID" value="MBB5714196.1"/>
    <property type="molecule type" value="Genomic_DNA"/>
</dbReference>
<dbReference type="Proteomes" id="UP000546200">
    <property type="component" value="Unassembled WGS sequence"/>
</dbReference>
<accession>A0A7W9BBM7</accession>
<keyword evidence="2" id="KW-1185">Reference proteome</keyword>
<sequence length="84" mass="9280">MILALLTTLFMELPMIMSGPEQSLSRFQAAARSCGYPPQSVVRGIFNGQRTVMLPARAPNYATIACMTKWLGSHPRLRLKQIGS</sequence>
<proteinExistence type="predicted"/>
<reference evidence="1 2" key="1">
    <citation type="submission" date="2020-08" db="EMBL/GenBank/DDBJ databases">
        <title>Genomic Encyclopedia of Type Strains, Phase IV (KMG-IV): sequencing the most valuable type-strain genomes for metagenomic binning, comparative biology and taxonomic classification.</title>
        <authorList>
            <person name="Goeker M."/>
        </authorList>
    </citation>
    <scope>NUCLEOTIDE SEQUENCE [LARGE SCALE GENOMIC DNA]</scope>
    <source>
        <strain evidence="1 2">DSM 100044</strain>
    </source>
</reference>
<evidence type="ECO:0000313" key="1">
    <source>
        <dbReference type="EMBL" id="MBB5714196.1"/>
    </source>
</evidence>
<dbReference type="AlphaFoldDB" id="A0A7W9BBM7"/>
<protein>
    <submittedName>
        <fullName evidence="1">Uncharacterized protein</fullName>
    </submittedName>
</protein>